<comment type="caution">
    <text evidence="1">The sequence shown here is derived from an EMBL/GenBank/DDBJ whole genome shotgun (WGS) entry which is preliminary data.</text>
</comment>
<gene>
    <name evidence="1" type="ORF">EV131_114130</name>
</gene>
<accession>A0AAX2QFN3</accession>
<dbReference type="AlphaFoldDB" id="A0AAX2QFN3"/>
<dbReference type="Proteomes" id="UP000295021">
    <property type="component" value="Unassembled WGS sequence"/>
</dbReference>
<organism evidence="1 2">
    <name type="scientific">Rhizobium laguerreae</name>
    <dbReference type="NCBI Taxonomy" id="1076926"/>
    <lineage>
        <taxon>Bacteria</taxon>
        <taxon>Pseudomonadati</taxon>
        <taxon>Pseudomonadota</taxon>
        <taxon>Alphaproteobacteria</taxon>
        <taxon>Hyphomicrobiales</taxon>
        <taxon>Rhizobiaceae</taxon>
        <taxon>Rhizobium/Agrobacterium group</taxon>
        <taxon>Rhizobium</taxon>
    </lineage>
</organism>
<evidence type="ECO:0000313" key="2">
    <source>
        <dbReference type="Proteomes" id="UP000295021"/>
    </source>
</evidence>
<proteinExistence type="predicted"/>
<reference evidence="1 2" key="1">
    <citation type="submission" date="2019-03" db="EMBL/GenBank/DDBJ databases">
        <title>Genomic Encyclopedia of Type Strains, Phase IV (KMG-V): Genome sequencing to study the core and pangenomes of soil and plant-associated prokaryotes.</title>
        <authorList>
            <person name="Whitman W."/>
        </authorList>
    </citation>
    <scope>NUCLEOTIDE SEQUENCE [LARGE SCALE GENOMIC DNA]</scope>
    <source>
        <strain evidence="1 2">FB403</strain>
    </source>
</reference>
<evidence type="ECO:0000313" key="1">
    <source>
        <dbReference type="EMBL" id="TCU18623.1"/>
    </source>
</evidence>
<name>A0AAX2QFN3_9HYPH</name>
<sequence>MISQSIGEYGHSRAEVIEALCEFSPGAVSQEQKDEIEKRVFAAAPALAAKYNKRIMDRKPKR</sequence>
<protein>
    <submittedName>
        <fullName evidence="1">Uncharacterized protein</fullName>
    </submittedName>
</protein>
<dbReference type="EMBL" id="SMBI01000014">
    <property type="protein sequence ID" value="TCU18623.1"/>
    <property type="molecule type" value="Genomic_DNA"/>
</dbReference>